<accession>A0A6N6N4U1</accession>
<dbReference type="InterPro" id="IPR006597">
    <property type="entry name" value="Sel1-like"/>
</dbReference>
<keyword evidence="1" id="KW-1133">Transmembrane helix</keyword>
<keyword evidence="4" id="KW-1185">Reference proteome</keyword>
<dbReference type="PANTHER" id="PTHR43628:SF1">
    <property type="entry name" value="CHITIN SYNTHASE REGULATORY FACTOR 2-RELATED"/>
    <property type="match status" value="1"/>
</dbReference>
<dbReference type="Gene3D" id="1.10.101.10">
    <property type="entry name" value="PGBD-like superfamily/PGBD"/>
    <property type="match status" value="1"/>
</dbReference>
<name>A0A6N6N4U1_9BACT</name>
<feature type="transmembrane region" description="Helical" evidence="1">
    <location>
        <begin position="33"/>
        <end position="54"/>
    </location>
</feature>
<keyword evidence="1" id="KW-0472">Membrane</keyword>
<dbReference type="SUPFAM" id="SSF47090">
    <property type="entry name" value="PGBD-like"/>
    <property type="match status" value="1"/>
</dbReference>
<comment type="caution">
    <text evidence="3">The sequence shown here is derived from an EMBL/GenBank/DDBJ whole genome shotgun (WGS) entry which is preliminary data.</text>
</comment>
<dbReference type="Proteomes" id="UP000438699">
    <property type="component" value="Unassembled WGS sequence"/>
</dbReference>
<feature type="domain" description="Peptidoglycan binding-like" evidence="2">
    <location>
        <begin position="239"/>
        <end position="291"/>
    </location>
</feature>
<dbReference type="SMART" id="SM00671">
    <property type="entry name" value="SEL1"/>
    <property type="match status" value="3"/>
</dbReference>
<dbReference type="InterPro" id="IPR002477">
    <property type="entry name" value="Peptidoglycan-bd-like"/>
</dbReference>
<dbReference type="Gene3D" id="1.25.40.10">
    <property type="entry name" value="Tetratricopeptide repeat domain"/>
    <property type="match status" value="1"/>
</dbReference>
<dbReference type="OrthoDB" id="9797030at2"/>
<dbReference type="InterPro" id="IPR011990">
    <property type="entry name" value="TPR-like_helical_dom_sf"/>
</dbReference>
<dbReference type="RefSeq" id="WP_151149524.1">
    <property type="nucleotide sequence ID" value="NZ_WAIE01000001.1"/>
</dbReference>
<evidence type="ECO:0000313" key="4">
    <source>
        <dbReference type="Proteomes" id="UP000438699"/>
    </source>
</evidence>
<dbReference type="PANTHER" id="PTHR43628">
    <property type="entry name" value="ACTIVATOR OF C KINASE PROTEIN 1-RELATED"/>
    <property type="match status" value="1"/>
</dbReference>
<dbReference type="EMBL" id="WAIE01000001">
    <property type="protein sequence ID" value="KAB1443192.1"/>
    <property type="molecule type" value="Genomic_DNA"/>
</dbReference>
<keyword evidence="1" id="KW-0812">Transmembrane</keyword>
<evidence type="ECO:0000313" key="3">
    <source>
        <dbReference type="EMBL" id="KAB1443192.1"/>
    </source>
</evidence>
<protein>
    <submittedName>
        <fullName evidence="3">SEL1-like repeat protein</fullName>
    </submittedName>
</protein>
<evidence type="ECO:0000259" key="2">
    <source>
        <dbReference type="Pfam" id="PF01471"/>
    </source>
</evidence>
<dbReference type="InterPro" id="IPR036366">
    <property type="entry name" value="PGBDSf"/>
</dbReference>
<dbReference type="Pfam" id="PF01471">
    <property type="entry name" value="PG_binding_1"/>
    <property type="match status" value="1"/>
</dbReference>
<reference evidence="3 4" key="1">
    <citation type="journal article" date="2017" name="Int. J. Syst. Evol. Microbiol.">
        <title>Desulfovibrio senegalensis sp. nov., a mesophilic sulfate reducer isolated from marine sediment.</title>
        <authorList>
            <person name="Thioye A."/>
            <person name="Gam Z.B.A."/>
            <person name="Mbengue M."/>
            <person name="Cayol J.L."/>
            <person name="Joseph-Bartoli M."/>
            <person name="Toure-Kane C."/>
            <person name="Labat M."/>
        </authorList>
    </citation>
    <scope>NUCLEOTIDE SEQUENCE [LARGE SCALE GENOMIC DNA]</scope>
    <source>
        <strain evidence="3 4">DSM 101509</strain>
    </source>
</reference>
<dbReference type="SUPFAM" id="SSF81901">
    <property type="entry name" value="HCP-like"/>
    <property type="match status" value="1"/>
</dbReference>
<evidence type="ECO:0000256" key="1">
    <source>
        <dbReference type="SAM" id="Phobius"/>
    </source>
</evidence>
<proteinExistence type="predicted"/>
<sequence length="299" mass="32954">MKNHNTISSVLVRFCQFNKVGEGIVCGGQMHRILSFFLVAMVLFLSGGCVESVTRIHDRSEGDKALYLEHDPAAAQVYYQKAARAGDAESQHQLAIMYLTGNGVPKNIASFRDMEEMSAAQEYPPAMRNLGFVLVTGLYGIQPDPRRGMSLLKAAADEDDADAHYMLGRIYARGVPGVQKNPAMATYHYGLAEENGIYVDREKQKAVLTVRSKYRHYTPTRRAGARQTGVKYDLTTLETRKFVQQSLKKLGYYSMGIDGAIGKGSAKAIRAYQKDAGLKPTGNITEQLIDSLLASTAKK</sequence>
<gene>
    <name evidence="3" type="ORF">F8A88_02705</name>
</gene>
<dbReference type="Pfam" id="PF08238">
    <property type="entry name" value="Sel1"/>
    <property type="match status" value="4"/>
</dbReference>
<dbReference type="AlphaFoldDB" id="A0A6N6N4U1"/>
<organism evidence="3 4">
    <name type="scientific">Pseudodesulfovibrio senegalensis</name>
    <dbReference type="NCBI Taxonomy" id="1721087"/>
    <lineage>
        <taxon>Bacteria</taxon>
        <taxon>Pseudomonadati</taxon>
        <taxon>Thermodesulfobacteriota</taxon>
        <taxon>Desulfovibrionia</taxon>
        <taxon>Desulfovibrionales</taxon>
        <taxon>Desulfovibrionaceae</taxon>
    </lineage>
</organism>
<dbReference type="InterPro" id="IPR052945">
    <property type="entry name" value="Mitotic_Regulator"/>
</dbReference>
<dbReference type="InterPro" id="IPR036365">
    <property type="entry name" value="PGBD-like_sf"/>
</dbReference>